<keyword evidence="6" id="KW-0227">DNA damage</keyword>
<feature type="domain" description="SMC hinge" evidence="14">
    <location>
        <begin position="583"/>
        <end position="694"/>
    </location>
</feature>
<feature type="compositionally biased region" description="Basic and acidic residues" evidence="13">
    <location>
        <begin position="506"/>
        <end position="516"/>
    </location>
</feature>
<evidence type="ECO:0000256" key="13">
    <source>
        <dbReference type="SAM" id="MobiDB-lite"/>
    </source>
</evidence>
<dbReference type="GO" id="GO:0006302">
    <property type="term" value="P:double-strand break repair"/>
    <property type="evidence" value="ECO:0007669"/>
    <property type="project" value="InterPro"/>
</dbReference>
<dbReference type="InterPro" id="IPR010935">
    <property type="entry name" value="SMC_hinge"/>
</dbReference>
<feature type="coiled-coil region" evidence="12">
    <location>
        <begin position="310"/>
        <end position="337"/>
    </location>
</feature>
<feature type="domain" description="Rad50/SbcC-type AAA" evidence="15">
    <location>
        <begin position="132"/>
        <end position="345"/>
    </location>
</feature>
<dbReference type="GO" id="GO:0005694">
    <property type="term" value="C:chromosome"/>
    <property type="evidence" value="ECO:0007669"/>
    <property type="project" value="UniProtKB-SubCell"/>
</dbReference>
<dbReference type="EMBL" id="CP017825">
    <property type="protein sequence ID" value="APA14150.1"/>
    <property type="molecule type" value="Genomic_DNA"/>
</dbReference>
<keyword evidence="7" id="KW-0067">ATP-binding</keyword>
<dbReference type="GO" id="GO:0016887">
    <property type="term" value="F:ATP hydrolysis activity"/>
    <property type="evidence" value="ECO:0007669"/>
    <property type="project" value="InterPro"/>
</dbReference>
<comment type="similarity">
    <text evidence="3">Belongs to the SMC family. SMC6 subfamily.</text>
</comment>
<feature type="compositionally biased region" description="Basic and acidic residues" evidence="13">
    <location>
        <begin position="524"/>
        <end position="536"/>
    </location>
</feature>
<evidence type="ECO:0000256" key="12">
    <source>
        <dbReference type="SAM" id="Coils"/>
    </source>
</evidence>
<keyword evidence="8 12" id="KW-0175">Coiled coil</keyword>
<feature type="coiled-coil region" evidence="12">
    <location>
        <begin position="760"/>
        <end position="980"/>
    </location>
</feature>
<evidence type="ECO:0000256" key="11">
    <source>
        <dbReference type="ARBA" id="ARBA00023242"/>
    </source>
</evidence>
<dbReference type="GO" id="GO:0003677">
    <property type="term" value="F:DNA binding"/>
    <property type="evidence" value="ECO:0007669"/>
    <property type="project" value="UniProtKB-ARBA"/>
</dbReference>
<keyword evidence="11" id="KW-0539">Nucleus</keyword>
<feature type="region of interest" description="Disordered" evidence="13">
    <location>
        <begin position="419"/>
        <end position="440"/>
    </location>
</feature>
<proteinExistence type="inferred from homology"/>
<dbReference type="KEGG" id="ssl:SS1G_11001"/>
<evidence type="ECO:0000256" key="10">
    <source>
        <dbReference type="ARBA" id="ARBA00023204"/>
    </source>
</evidence>
<evidence type="ECO:0000256" key="6">
    <source>
        <dbReference type="ARBA" id="ARBA00022763"/>
    </source>
</evidence>
<feature type="compositionally biased region" description="Acidic residues" evidence="13">
    <location>
        <begin position="58"/>
        <end position="77"/>
    </location>
</feature>
<protein>
    <recommendedName>
        <fullName evidence="18">RecF/RecN/SMC N-terminal domain-containing protein</fullName>
    </recommendedName>
</protein>
<dbReference type="GO" id="GO:0005634">
    <property type="term" value="C:nucleus"/>
    <property type="evidence" value="ECO:0007669"/>
    <property type="project" value="UniProtKB-SubCell"/>
</dbReference>
<evidence type="ECO:0000256" key="1">
    <source>
        <dbReference type="ARBA" id="ARBA00004123"/>
    </source>
</evidence>
<name>A0A1D9QGT0_SCLS1</name>
<evidence type="ECO:0008006" key="18">
    <source>
        <dbReference type="Google" id="ProtNLM"/>
    </source>
</evidence>
<sequence length="1177" mass="134494">MAPLKRVRHEDGDVIATESASSELRRDSQRKRAKISNGQSSSRPLQRPADSSSSSSEDSSDDGNNNDDANEDDDDEEMAHPHGTQYEMLRDAGFKHLEHADDDDRIATQQFLAKNQMIGDNHAADNSIIEEIQCMNFMNHENLKVMLGPLINFVVGENGAGKSAVLTGITLCLGGKPSATNRGSSMKSLIKTGTDRGILVVKLKNQGPDAYQPDIYGKSITVERHFSRTGGSSYKVKNAAGTVISTKKGDMDDIVEYFQLQVDNPMNILTQDEAKSFITNSTPSQKFEFFRKGTQLEQLDNDYKLVSESCDQIEAILEDSIDDLKALEKRDEDAKAKKKIYDQHQDMRVEKRLLRNQLTWCQVDEQESELEERKRTVLDTQRKIEEKEMIVEEKDRAYQALHSSVERALEKVKTLGDELVPMKEEEQEAKSRAEEADSEIKRLHQEHKDSQAELKQANTKAHSIQVEIDAEQQRIEDANGGSLNRKFAEIESAKTETVQARAELERSNEELQRLTEHSQLSRSALEKEQGPWAAKTKEVENCRNRLREMQNERPDPMRGFDRKVPELLRRIQQDRGFTHKPVGPIGLHVKLCDPKWSDILEVTFGNALNGFVVTNKADQVRLQKLVSEMGIPRTQIYITNPQPIDTSNNEPDQRFMTILRMLDIDNEMVRNTLIINQAIEQVLLVDDLKEAARIMEPRSKPAHVRHCYAPNPQRRGWGIRLYLNGPNYQNSAQEFVRPYGFPHRMNTDGERRIVLQQETLKQFQEEESRLANNCRKLQHRAQEAERAIRQHKVVQGKLKIRVQKAEERVESLENELSNLNIEDGFLDSLKRQLEEAKGHVAHYENAYGATALARAEYNTKALEQKNAYKAAKKRVENHEKLIADANQKVKAKEQARTLGLGEKNTAIAQVDVYKDMKREAESKLAETETRVEEYIESASQICARIQVPPNETRASLEAKYKSISDQLQQYSRRLGVTEQEIIDNYVQAKEMLKSFKSRRKHMEETLRLLKYSFSMRMKQFRNFQRSISARSRINFNYLLSERAFRGRLVIDHKARLLDVHVEPDETSNNKKGRQTKTLSGGEKSFSSICLLLSLWEAMGAPLRCLDEFDVFMDDVNRDVSTKMIISAARRAVGRQFILITPKALGAGIEFNDDVKIHKLKAPRDRNQRSIPEMIGGA</sequence>
<feature type="region of interest" description="Disordered" evidence="13">
    <location>
        <begin position="1"/>
        <end position="79"/>
    </location>
</feature>
<dbReference type="PANTHER" id="PTHR19306">
    <property type="entry name" value="STRUCTURAL MAINTENANCE OF CHROMOSOMES 5,6 SMC5, SMC6"/>
    <property type="match status" value="1"/>
</dbReference>
<reference evidence="17" key="1">
    <citation type="journal article" date="2017" name="Genome Biol. Evol.">
        <title>The complete genome sequence of the phytopathogenic fungus Sclerotinia sclerotiorum reveals insights into the genome architecture of broad host range pathogens.</title>
        <authorList>
            <person name="Derbyshire M."/>
            <person name="Denton-Giles M."/>
            <person name="Hegedus D."/>
            <person name="Seifbarghy S."/>
            <person name="Rollins J."/>
            <person name="van Kan J."/>
            <person name="Seidl M.F."/>
            <person name="Faino L."/>
            <person name="Mbengue M."/>
            <person name="Navaud O."/>
            <person name="Raffaele S."/>
            <person name="Hammond-Kosack K."/>
            <person name="Heard S."/>
            <person name="Oliver R."/>
        </authorList>
    </citation>
    <scope>NUCLEOTIDE SEQUENCE [LARGE SCALE GENOMIC DNA]</scope>
    <source>
        <strain evidence="17">ATCC 18683 / 1980 / Ss-1</strain>
    </source>
</reference>
<evidence type="ECO:0000256" key="2">
    <source>
        <dbReference type="ARBA" id="ARBA00004286"/>
    </source>
</evidence>
<evidence type="ECO:0000259" key="15">
    <source>
        <dbReference type="Pfam" id="PF13476"/>
    </source>
</evidence>
<dbReference type="RefSeq" id="XP_001587761.1">
    <property type="nucleotide sequence ID" value="XM_001587711.1"/>
</dbReference>
<dbReference type="GO" id="GO:0005524">
    <property type="term" value="F:ATP binding"/>
    <property type="evidence" value="ECO:0007669"/>
    <property type="project" value="UniProtKB-KW"/>
</dbReference>
<keyword evidence="9" id="KW-0233">DNA recombination</keyword>
<dbReference type="OrthoDB" id="10265785at2759"/>
<evidence type="ECO:0000256" key="7">
    <source>
        <dbReference type="ARBA" id="ARBA00022840"/>
    </source>
</evidence>
<keyword evidence="4" id="KW-0158">Chromosome</keyword>
<dbReference type="PANTHER" id="PTHR19306:SF6">
    <property type="entry name" value="STRUCTURAL MAINTENANCE OF CHROMOSOMES PROTEIN 6"/>
    <property type="match status" value="1"/>
</dbReference>
<evidence type="ECO:0000256" key="5">
    <source>
        <dbReference type="ARBA" id="ARBA00022741"/>
    </source>
</evidence>
<dbReference type="Proteomes" id="UP000177798">
    <property type="component" value="Chromosome 12"/>
</dbReference>
<dbReference type="SUPFAM" id="SSF52540">
    <property type="entry name" value="P-loop containing nucleoside triphosphate hydrolases"/>
    <property type="match status" value="2"/>
</dbReference>
<evidence type="ECO:0000256" key="9">
    <source>
        <dbReference type="ARBA" id="ARBA00023172"/>
    </source>
</evidence>
<dbReference type="GO" id="GO:0051276">
    <property type="term" value="P:chromosome organization"/>
    <property type="evidence" value="ECO:0007669"/>
    <property type="project" value="InterPro"/>
</dbReference>
<feature type="region of interest" description="Disordered" evidence="13">
    <location>
        <begin position="506"/>
        <end position="536"/>
    </location>
</feature>
<dbReference type="Pfam" id="PF06470">
    <property type="entry name" value="SMC_hinge"/>
    <property type="match status" value="1"/>
</dbReference>
<dbReference type="AlphaFoldDB" id="A0A1D9QGT0"/>
<dbReference type="InterPro" id="IPR027417">
    <property type="entry name" value="P-loop_NTPase"/>
</dbReference>
<comment type="subcellular location">
    <subcellularLocation>
        <location evidence="2">Chromosome</location>
    </subcellularLocation>
    <subcellularLocation>
        <location evidence="1">Nucleus</location>
    </subcellularLocation>
</comment>
<dbReference type="Gene3D" id="3.40.50.300">
    <property type="entry name" value="P-loop containing nucleotide triphosphate hydrolases"/>
    <property type="match status" value="2"/>
</dbReference>
<evidence type="ECO:0000256" key="4">
    <source>
        <dbReference type="ARBA" id="ARBA00022454"/>
    </source>
</evidence>
<keyword evidence="5" id="KW-0547">Nucleotide-binding</keyword>
<evidence type="ECO:0000313" key="17">
    <source>
        <dbReference type="Proteomes" id="UP000177798"/>
    </source>
</evidence>
<accession>A0A1D9QGT0</accession>
<keyword evidence="10" id="KW-0234">DNA repair</keyword>
<dbReference type="VEuPathDB" id="FungiDB:sscle_12g089200"/>
<organism evidence="16 17">
    <name type="scientific">Sclerotinia sclerotiorum (strain ATCC 18683 / 1980 / Ss-1)</name>
    <name type="common">White mold</name>
    <name type="synonym">Whetzelinia sclerotiorum</name>
    <dbReference type="NCBI Taxonomy" id="665079"/>
    <lineage>
        <taxon>Eukaryota</taxon>
        <taxon>Fungi</taxon>
        <taxon>Dikarya</taxon>
        <taxon>Ascomycota</taxon>
        <taxon>Pezizomycotina</taxon>
        <taxon>Leotiomycetes</taxon>
        <taxon>Helotiales</taxon>
        <taxon>Sclerotiniaceae</taxon>
        <taxon>Sclerotinia</taxon>
    </lineage>
</organism>
<gene>
    <name evidence="16" type="ORF">sscle_12g089200</name>
</gene>
<evidence type="ECO:0000256" key="3">
    <source>
        <dbReference type="ARBA" id="ARBA00006793"/>
    </source>
</evidence>
<evidence type="ECO:0000313" key="16">
    <source>
        <dbReference type="EMBL" id="APA14150.1"/>
    </source>
</evidence>
<dbReference type="InterPro" id="IPR038729">
    <property type="entry name" value="Rad50/SbcC_AAA"/>
</dbReference>
<dbReference type="OMA" id="FMCHRSL"/>
<dbReference type="Pfam" id="PF13476">
    <property type="entry name" value="AAA_23"/>
    <property type="match status" value="1"/>
</dbReference>
<dbReference type="GO" id="GO:0006310">
    <property type="term" value="P:DNA recombination"/>
    <property type="evidence" value="ECO:0007669"/>
    <property type="project" value="UniProtKB-KW"/>
</dbReference>
<evidence type="ECO:0000256" key="8">
    <source>
        <dbReference type="ARBA" id="ARBA00023054"/>
    </source>
</evidence>
<evidence type="ECO:0000259" key="14">
    <source>
        <dbReference type="Pfam" id="PF06470"/>
    </source>
</evidence>